<evidence type="ECO:0000313" key="2">
    <source>
        <dbReference type="EMBL" id="KAJ5275335.1"/>
    </source>
</evidence>
<feature type="region of interest" description="Disordered" evidence="1">
    <location>
        <begin position="634"/>
        <end position="698"/>
    </location>
</feature>
<feature type="compositionally biased region" description="Basic and acidic residues" evidence="1">
    <location>
        <begin position="98"/>
        <end position="112"/>
    </location>
</feature>
<feature type="region of interest" description="Disordered" evidence="1">
    <location>
        <begin position="381"/>
        <end position="549"/>
    </location>
</feature>
<feature type="compositionally biased region" description="Basic and acidic residues" evidence="1">
    <location>
        <begin position="396"/>
        <end position="408"/>
    </location>
</feature>
<feature type="region of interest" description="Disordered" evidence="1">
    <location>
        <begin position="339"/>
        <end position="368"/>
    </location>
</feature>
<feature type="region of interest" description="Disordered" evidence="1">
    <location>
        <begin position="92"/>
        <end position="281"/>
    </location>
</feature>
<proteinExistence type="predicted"/>
<reference evidence="2 3" key="1">
    <citation type="journal article" date="2023" name="IMA Fungus">
        <title>Comparative genomic study of the Penicillium genus elucidates a diverse pangenome and 15 lateral gene transfer events.</title>
        <authorList>
            <person name="Petersen C."/>
            <person name="Sorensen T."/>
            <person name="Nielsen M.R."/>
            <person name="Sondergaard T.E."/>
            <person name="Sorensen J.L."/>
            <person name="Fitzpatrick D.A."/>
            <person name="Frisvad J.C."/>
            <person name="Nielsen K.L."/>
        </authorList>
    </citation>
    <scope>NUCLEOTIDE SEQUENCE [LARGE SCALE GENOMIC DNA]</scope>
    <source>
        <strain evidence="2 3">IBT 3361</strain>
    </source>
</reference>
<feature type="compositionally biased region" description="Basic and acidic residues" evidence="1">
    <location>
        <begin position="448"/>
        <end position="457"/>
    </location>
</feature>
<accession>A0ABQ8WRV3</accession>
<sequence>MNARNPCTISHSQPLPSLSPKFFAHPSESTSTSRPPPRHTSLIISFFSIPHILPLTTLDLLSFNLCLTFASTMAYYEDRRYREPRDRYARASYADPYDDPRGRYRRHERDSYVPRASTDSIEEVQRDYPPGSEYAYERPYSSRRPRRPVYENMRRASSVSGYDPYNDASYRSSGPRRSRHYEDKRSRRPKYESDSSPSRSPPRHRRRKSFSEQALGALGLGGAASSASRGERGRGRSPSRHRHRHRSYSRSPSDSRSPSRHRGGSKRDKSEQRIAQAARAALTAGAVEAFKQRKEPGDWAGSKGKRVLTAAVTAGGTDGLVDKDPNKHEKRHVIESTLAGLAASHFVNGSRSQSRGRDGGRSSSGGLKNLAATGALAAAGKEIYDRYSKSRSRPRGRNDSRDSNEERGSHKRSKSVSEYISKGMAALGLGEEEGRRDSRDRKEHHREHRPEHRDDRERRHRRGHRRDYSDSDSDTDSDYYNRGSRRGKSSRDVGRHHSLDGTNPPPYAPTSASRGESGAHGHGSSSESDSDLGDSSDEKKQRKKLKRDMLVTGGLASVATIHAAHSIYGSMEKRKERQKQLKEGEITPEEARKHRMKANTKDAVSIGLAALGIKGAYSEWKEVMEKNKENTHFREECAQRAVKRERRRARSQAAPSRHHRWPDEIEYAPSTNDSRSDHGTFYRDGNPYGAHEAPQISY</sequence>
<feature type="compositionally biased region" description="Basic residues" evidence="1">
    <location>
        <begin position="235"/>
        <end position="248"/>
    </location>
</feature>
<feature type="compositionally biased region" description="Basic and acidic residues" evidence="1">
    <location>
        <begin position="571"/>
        <end position="592"/>
    </location>
</feature>
<dbReference type="EMBL" id="JAPVEB010000002">
    <property type="protein sequence ID" value="KAJ5275335.1"/>
    <property type="molecule type" value="Genomic_DNA"/>
</dbReference>
<feature type="compositionally biased region" description="Polar residues" evidence="1">
    <location>
        <begin position="1"/>
        <end position="16"/>
    </location>
</feature>
<evidence type="ECO:0000313" key="3">
    <source>
        <dbReference type="Proteomes" id="UP001220256"/>
    </source>
</evidence>
<gene>
    <name evidence="2" type="ORF">N7505_003880</name>
</gene>
<organism evidence="2 3">
    <name type="scientific">Penicillium chrysogenum</name>
    <name type="common">Penicillium notatum</name>
    <dbReference type="NCBI Taxonomy" id="5076"/>
    <lineage>
        <taxon>Eukaryota</taxon>
        <taxon>Fungi</taxon>
        <taxon>Dikarya</taxon>
        <taxon>Ascomycota</taxon>
        <taxon>Pezizomycotina</taxon>
        <taxon>Eurotiomycetes</taxon>
        <taxon>Eurotiomycetidae</taxon>
        <taxon>Eurotiales</taxon>
        <taxon>Aspergillaceae</taxon>
        <taxon>Penicillium</taxon>
        <taxon>Penicillium chrysogenum species complex</taxon>
    </lineage>
</organism>
<name>A0ABQ8WRV3_PENCH</name>
<feature type="region of interest" description="Disordered" evidence="1">
    <location>
        <begin position="569"/>
        <end position="600"/>
    </location>
</feature>
<dbReference type="Proteomes" id="UP001220256">
    <property type="component" value="Unassembled WGS sequence"/>
</dbReference>
<keyword evidence="3" id="KW-1185">Reference proteome</keyword>
<feature type="compositionally biased region" description="Low complexity" evidence="1">
    <location>
        <begin position="511"/>
        <end position="527"/>
    </location>
</feature>
<feature type="compositionally biased region" description="Basic and acidic residues" evidence="1">
    <location>
        <begin position="489"/>
        <end position="499"/>
    </location>
</feature>
<protein>
    <submittedName>
        <fullName evidence="2">Uncharacterized protein</fullName>
    </submittedName>
</protein>
<feature type="compositionally biased region" description="Basic residues" evidence="1">
    <location>
        <begin position="641"/>
        <end position="660"/>
    </location>
</feature>
<feature type="compositionally biased region" description="Basic and acidic residues" evidence="1">
    <location>
        <begin position="432"/>
        <end position="441"/>
    </location>
</feature>
<comment type="caution">
    <text evidence="2">The sequence shown here is derived from an EMBL/GenBank/DDBJ whole genome shotgun (WGS) entry which is preliminary data.</text>
</comment>
<feature type="region of interest" description="Disordered" evidence="1">
    <location>
        <begin position="1"/>
        <end position="37"/>
    </location>
</feature>
<evidence type="ECO:0000256" key="1">
    <source>
        <dbReference type="SAM" id="MobiDB-lite"/>
    </source>
</evidence>
<feature type="compositionally biased region" description="Basic and acidic residues" evidence="1">
    <location>
        <begin position="180"/>
        <end position="193"/>
    </location>
</feature>